<dbReference type="InterPro" id="IPR006486">
    <property type="entry name" value="PYST_A"/>
</dbReference>
<feature type="chain" id="PRO_5014501734" evidence="1">
    <location>
        <begin position="26"/>
        <end position="257"/>
    </location>
</feature>
<reference evidence="3 4" key="1">
    <citation type="journal article" date="2014" name="BMC Biol.">
        <title>A comprehensive evaluation of rodent malaria parasite genomes and gene expression.</title>
        <authorList>
            <person name="Otto T.D."/>
            <person name="Bohme U."/>
            <person name="Jackson A.P."/>
            <person name="Hunt M."/>
            <person name="Franke-Fayard B."/>
            <person name="Hoeijmakers W.A."/>
            <person name="Religa A.A."/>
            <person name="Robertson L."/>
            <person name="Sanders M."/>
            <person name="Ogun S.A."/>
            <person name="Cunningham D."/>
            <person name="Erhart A."/>
            <person name="Billker O."/>
            <person name="Khan S.M."/>
            <person name="Stunnenberg H.G."/>
            <person name="Langhorne J."/>
            <person name="Holder A.A."/>
            <person name="Waters A.P."/>
            <person name="Newbold C.I."/>
            <person name="Pain A."/>
            <person name="Berriman M."/>
            <person name="Janse C.J."/>
        </authorList>
    </citation>
    <scope>NUCLEOTIDE SEQUENCE [LARGE SCALE GENOMIC DNA]</scope>
    <source>
        <strain evidence="3 4">AS</strain>
    </source>
</reference>
<dbReference type="GeneID" id="3486084"/>
<dbReference type="OrthoDB" id="371549at2759"/>
<reference evidence="3" key="2">
    <citation type="submission" date="2014-05" db="EMBL/GenBank/DDBJ databases">
        <authorList>
            <person name="Aslett M.A."/>
            <person name="De Silva N."/>
        </authorList>
    </citation>
    <scope>NUCLEOTIDE SEQUENCE</scope>
    <source>
        <strain evidence="3">AS</strain>
    </source>
</reference>
<accession>A0A077TTZ5</accession>
<dbReference type="EMBL" id="LT608165">
    <property type="protein sequence ID" value="SCM09814.1"/>
    <property type="molecule type" value="Genomic_DNA"/>
</dbReference>
<dbReference type="Proteomes" id="UP000071118">
    <property type="component" value="Chromosome 13"/>
</dbReference>
<organism evidence="3 4">
    <name type="scientific">Plasmodium chabaudi chabaudi</name>
    <dbReference type="NCBI Taxonomy" id="31271"/>
    <lineage>
        <taxon>Eukaryota</taxon>
        <taxon>Sar</taxon>
        <taxon>Alveolata</taxon>
        <taxon>Apicomplexa</taxon>
        <taxon>Aconoidasida</taxon>
        <taxon>Haemosporida</taxon>
        <taxon>Plasmodiidae</taxon>
        <taxon>Plasmodium</taxon>
        <taxon>Plasmodium (Vinckeia)</taxon>
    </lineage>
</organism>
<gene>
    <name evidence="3" type="ORF">PCHAS_1370200</name>
    <name evidence="2" type="ORF">PCHCB_000422800</name>
</gene>
<dbReference type="KEGG" id="pcb:PCHAS_1370200"/>
<evidence type="ECO:0000313" key="2">
    <source>
        <dbReference type="EMBL" id="SCM09814.1"/>
    </source>
</evidence>
<evidence type="ECO:0000313" key="5">
    <source>
        <dbReference type="Proteomes" id="UP000195489"/>
    </source>
</evidence>
<dbReference type="NCBIfam" id="TIGR01599">
    <property type="entry name" value="PYST-A"/>
    <property type="match status" value="1"/>
</dbReference>
<dbReference type="RefSeq" id="XP_016654771.1">
    <property type="nucleotide sequence ID" value="XM_016799489.1"/>
</dbReference>
<keyword evidence="4" id="KW-1185">Reference proteome</keyword>
<dbReference type="AlphaFoldDB" id="A0A077TTZ5"/>
<dbReference type="Proteomes" id="UP000195489">
    <property type="component" value="Chromosome 13"/>
</dbReference>
<evidence type="ECO:0000313" key="4">
    <source>
        <dbReference type="Proteomes" id="UP000071118"/>
    </source>
</evidence>
<dbReference type="SUPFAM" id="SSF55961">
    <property type="entry name" value="Bet v1-like"/>
    <property type="match status" value="1"/>
</dbReference>
<dbReference type="VEuPathDB" id="PlasmoDB:PCHAS_1370200"/>
<name>A0A077TTZ5_PLACU</name>
<sequence>MNKRCIKIAFCLLSMLVCMSDNALASEDTPEVQAIRKYAQRSKARRSAALRKRIPYNIPKTFTYCIPIVKKQKRQPNLWTKLQHVYNIMLQIQTIIIYFKNTKVIYLYILRSYEDIINFLWNPNAPYMYCDDFINGKFARVYNPNLVMIQHRYKNRTQSARGYYYAIAKKAQISEDTTIIVMSSANINDYNPSKKIYKNRIIERANSFKTNIDSEDDIRNGELIKMFVNLSGFIIKKEDTHVDITHIDSILYRCTYL</sequence>
<proteinExistence type="predicted"/>
<keyword evidence="1" id="KW-0732">Signal</keyword>
<reference evidence="3" key="3">
    <citation type="submission" date="2019-05" db="EMBL/GenBank/DDBJ databases">
        <authorList>
            <consortium name="Pathogen Informatics"/>
        </authorList>
    </citation>
    <scope>NUCLEOTIDE SEQUENCE</scope>
    <source>
        <strain evidence="3">AS</strain>
        <strain evidence="2 5">CB</strain>
    </source>
</reference>
<dbReference type="EMBL" id="LK022890">
    <property type="protein sequence ID" value="VTZ70654.1"/>
    <property type="molecule type" value="Genomic_DNA"/>
</dbReference>
<feature type="signal peptide" evidence="1">
    <location>
        <begin position="1"/>
        <end position="25"/>
    </location>
</feature>
<evidence type="ECO:0000256" key="1">
    <source>
        <dbReference type="SAM" id="SignalP"/>
    </source>
</evidence>
<evidence type="ECO:0000313" key="3">
    <source>
        <dbReference type="EMBL" id="VTZ70654.1"/>
    </source>
</evidence>
<protein>
    <submittedName>
        <fullName evidence="3">Fam-a protein</fullName>
    </submittedName>
</protein>